<proteinExistence type="predicted"/>
<evidence type="ECO:0000313" key="2">
    <source>
        <dbReference type="EMBL" id="MFC4409289.1"/>
    </source>
</evidence>
<dbReference type="InterPro" id="IPR027275">
    <property type="entry name" value="PRC-brl_dom"/>
</dbReference>
<dbReference type="SUPFAM" id="SSF50346">
    <property type="entry name" value="PRC-barrel domain"/>
    <property type="match status" value="1"/>
</dbReference>
<evidence type="ECO:0000313" key="3">
    <source>
        <dbReference type="Proteomes" id="UP001595817"/>
    </source>
</evidence>
<dbReference type="RefSeq" id="WP_378151872.1">
    <property type="nucleotide sequence ID" value="NZ_JBHSEC010000002.1"/>
</dbReference>
<dbReference type="Pfam" id="PF05239">
    <property type="entry name" value="PRC"/>
    <property type="match status" value="1"/>
</dbReference>
<dbReference type="InterPro" id="IPR014238">
    <property type="entry name" value="Spore_YlmC/YmxH"/>
</dbReference>
<dbReference type="Gene3D" id="2.30.30.240">
    <property type="entry name" value="PRC-barrel domain"/>
    <property type="match status" value="1"/>
</dbReference>
<feature type="domain" description="PRC-barrel" evidence="1">
    <location>
        <begin position="2"/>
        <end position="76"/>
    </location>
</feature>
<dbReference type="Proteomes" id="UP001595817">
    <property type="component" value="Unassembled WGS sequence"/>
</dbReference>
<dbReference type="PANTHER" id="PTHR40061:SF1">
    <property type="entry name" value="SPORULATION PROTEIN YLMC-RELATED"/>
    <property type="match status" value="1"/>
</dbReference>
<dbReference type="InterPro" id="IPR011033">
    <property type="entry name" value="PRC_barrel-like_sf"/>
</dbReference>
<accession>A0ABV8X2F4</accession>
<dbReference type="EMBL" id="JBHSEC010000002">
    <property type="protein sequence ID" value="MFC4409289.1"/>
    <property type="molecule type" value="Genomic_DNA"/>
</dbReference>
<name>A0ABV8X2F4_9LACT</name>
<dbReference type="PANTHER" id="PTHR40061">
    <property type="entry name" value="SPORULATION PROTEIN YLMC-RELATED"/>
    <property type="match status" value="1"/>
</dbReference>
<reference evidence="3" key="1">
    <citation type="journal article" date="2019" name="Int. J. Syst. Evol. Microbiol.">
        <title>The Global Catalogue of Microorganisms (GCM) 10K type strain sequencing project: providing services to taxonomists for standard genome sequencing and annotation.</title>
        <authorList>
            <consortium name="The Broad Institute Genomics Platform"/>
            <consortium name="The Broad Institute Genome Sequencing Center for Infectious Disease"/>
            <person name="Wu L."/>
            <person name="Ma J."/>
        </authorList>
    </citation>
    <scope>NUCLEOTIDE SEQUENCE [LARGE SCALE GENOMIC DNA]</scope>
    <source>
        <strain evidence="3">CCUG 59778</strain>
    </source>
</reference>
<evidence type="ECO:0000259" key="1">
    <source>
        <dbReference type="Pfam" id="PF05239"/>
    </source>
</evidence>
<keyword evidence="3" id="KW-1185">Reference proteome</keyword>
<dbReference type="NCBIfam" id="TIGR02888">
    <property type="entry name" value="spore_YlmC_YmxH"/>
    <property type="match status" value="1"/>
</dbReference>
<sequence>MRFTDLQKREIIEAGKGRFLGYVQDTVVNVKEGRIEALLISDSSKLRLFSGGDKEFVKIKIEDIIVIGKDVILVKDQYSKH</sequence>
<protein>
    <submittedName>
        <fullName evidence="2">PRC-barrel domain-containing protein</fullName>
    </submittedName>
</protein>
<gene>
    <name evidence="2" type="ORF">ACFOZY_02440</name>
</gene>
<comment type="caution">
    <text evidence="2">The sequence shown here is derived from an EMBL/GenBank/DDBJ whole genome shotgun (WGS) entry which is preliminary data.</text>
</comment>
<organism evidence="2 3">
    <name type="scientific">Chungangia koreensis</name>
    <dbReference type="NCBI Taxonomy" id="752657"/>
    <lineage>
        <taxon>Bacteria</taxon>
        <taxon>Bacillati</taxon>
        <taxon>Bacillota</taxon>
        <taxon>Bacilli</taxon>
        <taxon>Lactobacillales</taxon>
        <taxon>Chungangia</taxon>
    </lineage>
</organism>